<dbReference type="EMBL" id="WSRS01000071">
    <property type="protein sequence ID" value="MVX59433.1"/>
    <property type="molecule type" value="Genomic_DNA"/>
</dbReference>
<feature type="transmembrane region" description="Helical" evidence="2">
    <location>
        <begin position="12"/>
        <end position="36"/>
    </location>
</feature>
<protein>
    <submittedName>
        <fullName evidence="3">MFS transporter</fullName>
    </submittedName>
</protein>
<name>A0A7X3G965_9STRE</name>
<dbReference type="Pfam" id="PF07690">
    <property type="entry name" value="MFS_1"/>
    <property type="match status" value="1"/>
</dbReference>
<dbReference type="GO" id="GO:0022857">
    <property type="term" value="F:transmembrane transporter activity"/>
    <property type="evidence" value="ECO:0007669"/>
    <property type="project" value="InterPro"/>
</dbReference>
<dbReference type="SUPFAM" id="SSF103473">
    <property type="entry name" value="MFS general substrate transporter"/>
    <property type="match status" value="1"/>
</dbReference>
<feature type="transmembrane region" description="Helical" evidence="2">
    <location>
        <begin position="84"/>
        <end position="102"/>
    </location>
</feature>
<proteinExistence type="predicted"/>
<feature type="transmembrane region" description="Helical" evidence="2">
    <location>
        <begin position="286"/>
        <end position="307"/>
    </location>
</feature>
<evidence type="ECO:0000313" key="4">
    <source>
        <dbReference type="Proteomes" id="UP000461595"/>
    </source>
</evidence>
<sequence>MENKSISNKTGILMFYTLLLAYITFAASWVGGSTLGPQIVSTFFGDKGVDPTISEMVNYTITVARVIANFLAAAVLVKFGIKRAAIIAIGLLCFALVAVWMPSYPLYIVARMIMALGGSMIMVYMNPIVVRFVSQENKIFYSSLITASYNIGAFVIAIAFVFWADTLRMDWRLTLSGIALMAIICFLVWLFKAENFETGGGQAGQAPTYSYGQALKDSFVWRFAVGFAAFLILYVMSLNSIPGQLAKEFPDIFVAGYMICAVSGGGITGTLVRLKSPVNRERRPYLVRLGIMAIATMTAGIASIAILKMAFLGYLFFFACGFLIFYQYAVYLNIPHELPNMNPQKATLMFGIIWGVTYGLYTVLNYFWSWIYGNFGFWPSALFYLAVPVIYLAMILTLPETYKEAGTKTPLTNAKSNGFKAVAFCLMEIVLIQYN</sequence>
<evidence type="ECO:0000313" key="3">
    <source>
        <dbReference type="EMBL" id="MVX59433.1"/>
    </source>
</evidence>
<dbReference type="RefSeq" id="WP_160333209.1">
    <property type="nucleotide sequence ID" value="NZ_WSRS01000071.1"/>
</dbReference>
<dbReference type="InterPro" id="IPR011701">
    <property type="entry name" value="MFS"/>
</dbReference>
<dbReference type="AlphaFoldDB" id="A0A7X3G965"/>
<keyword evidence="2" id="KW-1133">Transmembrane helix</keyword>
<comment type="caution">
    <text evidence="3">The sequence shown here is derived from an EMBL/GenBank/DDBJ whole genome shotgun (WGS) entry which is preliminary data.</text>
</comment>
<dbReference type="Proteomes" id="UP000461595">
    <property type="component" value="Unassembled WGS sequence"/>
</dbReference>
<feature type="transmembrane region" description="Helical" evidence="2">
    <location>
        <begin position="252"/>
        <end position="274"/>
    </location>
</feature>
<dbReference type="Gene3D" id="1.20.1250.20">
    <property type="entry name" value="MFS general substrate transporter like domains"/>
    <property type="match status" value="1"/>
</dbReference>
<organism evidence="3 4">
    <name type="scientific">Streptococcus danieliae</name>
    <dbReference type="NCBI Taxonomy" id="747656"/>
    <lineage>
        <taxon>Bacteria</taxon>
        <taxon>Bacillati</taxon>
        <taxon>Bacillota</taxon>
        <taxon>Bacilli</taxon>
        <taxon>Lactobacillales</taxon>
        <taxon>Streptococcaceae</taxon>
        <taxon>Streptococcus</taxon>
    </lineage>
</organism>
<evidence type="ECO:0000256" key="1">
    <source>
        <dbReference type="ARBA" id="ARBA00004651"/>
    </source>
</evidence>
<dbReference type="InterPro" id="IPR036259">
    <property type="entry name" value="MFS_trans_sf"/>
</dbReference>
<feature type="transmembrane region" description="Helical" evidence="2">
    <location>
        <begin position="377"/>
        <end position="398"/>
    </location>
</feature>
<dbReference type="GO" id="GO:0005886">
    <property type="term" value="C:plasma membrane"/>
    <property type="evidence" value="ECO:0007669"/>
    <property type="project" value="UniProtKB-SubCell"/>
</dbReference>
<dbReference type="OrthoDB" id="8595469at2"/>
<keyword evidence="2" id="KW-0472">Membrane</keyword>
<feature type="transmembrane region" description="Helical" evidence="2">
    <location>
        <begin position="139"/>
        <end position="163"/>
    </location>
</feature>
<keyword evidence="2" id="KW-0812">Transmembrane</keyword>
<feature type="transmembrane region" description="Helical" evidence="2">
    <location>
        <begin position="169"/>
        <end position="191"/>
    </location>
</feature>
<feature type="transmembrane region" description="Helical" evidence="2">
    <location>
        <begin position="56"/>
        <end position="77"/>
    </location>
</feature>
<reference evidence="3 4" key="1">
    <citation type="submission" date="2019-12" db="EMBL/GenBank/DDBJ databases">
        <title>Microbes associate with the intestines of laboratory mice.</title>
        <authorList>
            <person name="Navarre W."/>
            <person name="Wong E."/>
        </authorList>
    </citation>
    <scope>NUCLEOTIDE SEQUENCE [LARGE SCALE GENOMIC DNA]</scope>
    <source>
        <strain evidence="3 4">NM51_B2-22</strain>
    </source>
</reference>
<gene>
    <name evidence="3" type="ORF">E5983_07275</name>
</gene>
<feature type="transmembrane region" description="Helical" evidence="2">
    <location>
        <begin position="346"/>
        <end position="371"/>
    </location>
</feature>
<accession>A0A7X3G965</accession>
<feature type="transmembrane region" description="Helical" evidence="2">
    <location>
        <begin position="219"/>
        <end position="240"/>
    </location>
</feature>
<comment type="subcellular location">
    <subcellularLocation>
        <location evidence="1">Cell membrane</location>
        <topology evidence="1">Multi-pass membrane protein</topology>
    </subcellularLocation>
</comment>
<feature type="transmembrane region" description="Helical" evidence="2">
    <location>
        <begin position="108"/>
        <end position="127"/>
    </location>
</feature>
<dbReference type="CDD" id="cd06174">
    <property type="entry name" value="MFS"/>
    <property type="match status" value="1"/>
</dbReference>
<evidence type="ECO:0000256" key="2">
    <source>
        <dbReference type="SAM" id="Phobius"/>
    </source>
</evidence>
<feature type="transmembrane region" description="Helical" evidence="2">
    <location>
        <begin position="313"/>
        <end position="334"/>
    </location>
</feature>